<comment type="caution">
    <text evidence="3">The sequence shown here is derived from an EMBL/GenBank/DDBJ whole genome shotgun (WGS) entry which is preliminary data.</text>
</comment>
<dbReference type="EMBL" id="JABTTQ020000012">
    <property type="protein sequence ID" value="KAK6145478.1"/>
    <property type="molecule type" value="Genomic_DNA"/>
</dbReference>
<dbReference type="InterPro" id="IPR040256">
    <property type="entry name" value="At4g02000-like"/>
</dbReference>
<protein>
    <recommendedName>
        <fullName evidence="2">DUF4283 domain-containing protein</fullName>
    </recommendedName>
</protein>
<reference evidence="3 4" key="1">
    <citation type="journal article" date="2021" name="Comput. Struct. Biotechnol. J.">
        <title>De novo genome assembly of the potent medicinal plant Rehmannia glutinosa using nanopore technology.</title>
        <authorList>
            <person name="Ma L."/>
            <person name="Dong C."/>
            <person name="Song C."/>
            <person name="Wang X."/>
            <person name="Zheng X."/>
            <person name="Niu Y."/>
            <person name="Chen S."/>
            <person name="Feng W."/>
        </authorList>
    </citation>
    <scope>NUCLEOTIDE SEQUENCE [LARGE SCALE GENOMIC DNA]</scope>
    <source>
        <strain evidence="3">DH-2019</strain>
    </source>
</reference>
<evidence type="ECO:0000313" key="4">
    <source>
        <dbReference type="Proteomes" id="UP001318860"/>
    </source>
</evidence>
<accession>A0ABR0WCY0</accession>
<dbReference type="PANTHER" id="PTHR31286">
    <property type="entry name" value="GLYCINE-RICH CELL WALL STRUCTURAL PROTEIN 1.8-LIKE"/>
    <property type="match status" value="1"/>
</dbReference>
<feature type="compositionally biased region" description="Polar residues" evidence="1">
    <location>
        <begin position="570"/>
        <end position="581"/>
    </location>
</feature>
<feature type="compositionally biased region" description="Basic and acidic residues" evidence="1">
    <location>
        <begin position="24"/>
        <end position="37"/>
    </location>
</feature>
<feature type="compositionally biased region" description="Polar residues" evidence="1">
    <location>
        <begin position="1"/>
        <end position="10"/>
    </location>
</feature>
<dbReference type="InterPro" id="IPR025558">
    <property type="entry name" value="DUF4283"/>
</dbReference>
<feature type="compositionally biased region" description="Basic residues" evidence="1">
    <location>
        <begin position="536"/>
        <end position="545"/>
    </location>
</feature>
<feature type="domain" description="DUF4283" evidence="2">
    <location>
        <begin position="166"/>
        <end position="237"/>
    </location>
</feature>
<evidence type="ECO:0000313" key="3">
    <source>
        <dbReference type="EMBL" id="KAK6145478.1"/>
    </source>
</evidence>
<feature type="region of interest" description="Disordered" evidence="1">
    <location>
        <begin position="470"/>
        <end position="612"/>
    </location>
</feature>
<keyword evidence="4" id="KW-1185">Reference proteome</keyword>
<feature type="compositionally biased region" description="Polar residues" evidence="1">
    <location>
        <begin position="589"/>
        <end position="603"/>
    </location>
</feature>
<gene>
    <name evidence="3" type="ORF">DH2020_022298</name>
</gene>
<dbReference type="Proteomes" id="UP001318860">
    <property type="component" value="Unassembled WGS sequence"/>
</dbReference>
<sequence length="612" mass="65597">MAKRPQSSVAIETGGSKHVYFESPDPKSSESKSRTIVEEGSETLGDSDTSSSSQLQDDLISVSCSGDINLPDEEALLIDPGGTCTGLKPDQKGAAGTTSPVGNAPYIGPSFKYPNPNIPGKFKRKPFVDLLTVQQCDELKIKPLSCDACDSDFIEFDEAELCDVPNEWGFCLLGCFAGKWPGMINIKKLVNFWNVVCEVLPYVNGCVIFRFDRLEDMEKILQGGPFHCLGRPLLLKIFDFENPPHGVSCASVPVWVKFPFLPGKYWNLLAFSRLCLKIGKPVCSDRPTFEKTRPAFARLLVDVDPTKPPPKSVLLKQPDGSLIEQAVVIDFFPALCKKCKNFGHFAEACGSKKPADPLKTNSRKNTKDNGKNIVQTAVFVPESVSDDFLNKAGNSTGLKTLSSCPSKDVGKVHPPVLSPASTVAAGSVPPIVVVDVDDPAIFKMGEAVAAPPPVVSNSFVVLESPASVQSTDPAAATHESTKTQNADTLDKLPSGPTFPYNAEKQTALNPGTSVDACPAQTSHVDEMDFSPALSKSAKKKLKKKNKKDESAASSSSSEFTGKPEGEYPNPSGSGNVSSQSILDARNYSLGASISTDPKSTSCNVPRKKTVLK</sequence>
<proteinExistence type="predicted"/>
<organism evidence="3 4">
    <name type="scientific">Rehmannia glutinosa</name>
    <name type="common">Chinese foxglove</name>
    <dbReference type="NCBI Taxonomy" id="99300"/>
    <lineage>
        <taxon>Eukaryota</taxon>
        <taxon>Viridiplantae</taxon>
        <taxon>Streptophyta</taxon>
        <taxon>Embryophyta</taxon>
        <taxon>Tracheophyta</taxon>
        <taxon>Spermatophyta</taxon>
        <taxon>Magnoliopsida</taxon>
        <taxon>eudicotyledons</taxon>
        <taxon>Gunneridae</taxon>
        <taxon>Pentapetalae</taxon>
        <taxon>asterids</taxon>
        <taxon>lamiids</taxon>
        <taxon>Lamiales</taxon>
        <taxon>Orobanchaceae</taxon>
        <taxon>Rehmannieae</taxon>
        <taxon>Rehmannia</taxon>
    </lineage>
</organism>
<evidence type="ECO:0000259" key="2">
    <source>
        <dbReference type="Pfam" id="PF14111"/>
    </source>
</evidence>
<feature type="region of interest" description="Disordered" evidence="1">
    <location>
        <begin position="1"/>
        <end position="55"/>
    </location>
</feature>
<dbReference type="PANTHER" id="PTHR31286:SF180">
    <property type="entry name" value="OS10G0362600 PROTEIN"/>
    <property type="match status" value="1"/>
</dbReference>
<dbReference type="Pfam" id="PF14111">
    <property type="entry name" value="DUF4283"/>
    <property type="match status" value="1"/>
</dbReference>
<feature type="compositionally biased region" description="Polar residues" evidence="1">
    <location>
        <begin position="503"/>
        <end position="512"/>
    </location>
</feature>
<name>A0ABR0WCY0_REHGL</name>
<evidence type="ECO:0000256" key="1">
    <source>
        <dbReference type="SAM" id="MobiDB-lite"/>
    </source>
</evidence>
<feature type="compositionally biased region" description="Low complexity" evidence="1">
    <location>
        <begin position="42"/>
        <end position="55"/>
    </location>
</feature>